<evidence type="ECO:0000313" key="1">
    <source>
        <dbReference type="EMBL" id="SEH50625.1"/>
    </source>
</evidence>
<dbReference type="AlphaFoldDB" id="A0A1H6INH3"/>
<name>A0A1H6INH3_MYCRU</name>
<keyword evidence="2" id="KW-1185">Reference proteome</keyword>
<proteinExistence type="predicted"/>
<protein>
    <submittedName>
        <fullName evidence="1">Uncharacterized protein</fullName>
    </submittedName>
</protein>
<sequence length="144" mass="15161">MTYPSGTANPTVGAQVAARLFTGRLDQHLAVGVIPRAGSALAVHAQRLQSDRERQAVARTLRAAVEQARSGRAPGGSVVPVHRRNVRAAADVIEAIARVLQSPRRVNVMGMARLRRVLSDGQGPMYDGNPGDLVGRLSAALAAL</sequence>
<dbReference type="Proteomes" id="UP000182915">
    <property type="component" value="Chromosome I"/>
</dbReference>
<reference evidence="2" key="1">
    <citation type="submission" date="2016-10" db="EMBL/GenBank/DDBJ databases">
        <authorList>
            <person name="Varghese N."/>
            <person name="Submissions S."/>
        </authorList>
    </citation>
    <scope>NUCLEOTIDE SEQUENCE [LARGE SCALE GENOMIC DNA]</scope>
    <source>
        <strain evidence="2">DSM 45405</strain>
    </source>
</reference>
<dbReference type="RefSeq" id="WP_083405973.1">
    <property type="nucleotide sequence ID" value="NZ_LT629971.1"/>
</dbReference>
<dbReference type="OrthoDB" id="4630055at2"/>
<evidence type="ECO:0000313" key="2">
    <source>
        <dbReference type="Proteomes" id="UP000182915"/>
    </source>
</evidence>
<dbReference type="STRING" id="370526.SAMN04489835_0672"/>
<gene>
    <name evidence="1" type="ORF">SAMN04489835_0672</name>
</gene>
<organism evidence="1 2">
    <name type="scientific">Mycolicibacterium rutilum</name>
    <name type="common">Mycobacterium rutilum</name>
    <dbReference type="NCBI Taxonomy" id="370526"/>
    <lineage>
        <taxon>Bacteria</taxon>
        <taxon>Bacillati</taxon>
        <taxon>Actinomycetota</taxon>
        <taxon>Actinomycetes</taxon>
        <taxon>Mycobacteriales</taxon>
        <taxon>Mycobacteriaceae</taxon>
        <taxon>Mycolicibacterium</taxon>
    </lineage>
</organism>
<accession>A0A1H6INH3</accession>
<dbReference type="EMBL" id="LT629971">
    <property type="protein sequence ID" value="SEH50625.1"/>
    <property type="molecule type" value="Genomic_DNA"/>
</dbReference>